<gene>
    <name evidence="5" type="ORF">EWH70_11790</name>
</gene>
<dbReference type="Gene3D" id="3.40.190.10">
    <property type="entry name" value="Periplasmic binding protein-like II"/>
    <property type="match status" value="1"/>
</dbReference>
<keyword evidence="6" id="KW-1185">Reference proteome</keyword>
<evidence type="ECO:0000313" key="5">
    <source>
        <dbReference type="EMBL" id="RZQ63836.1"/>
    </source>
</evidence>
<comment type="similarity">
    <text evidence="1">Belongs to the bacterial solute-binding protein 1 family.</text>
</comment>
<keyword evidence="2" id="KW-0813">Transport</keyword>
<evidence type="ECO:0000256" key="3">
    <source>
        <dbReference type="ARBA" id="ARBA00022729"/>
    </source>
</evidence>
<proteinExistence type="inferred from homology"/>
<keyword evidence="3 4" id="KW-0732">Signal</keyword>
<dbReference type="Pfam" id="PF13416">
    <property type="entry name" value="SBP_bac_8"/>
    <property type="match status" value="1"/>
</dbReference>
<dbReference type="PANTHER" id="PTHR43649">
    <property type="entry name" value="ARABINOSE-BINDING PROTEIN-RELATED"/>
    <property type="match status" value="1"/>
</dbReference>
<accession>A0A4Q7JA50</accession>
<dbReference type="EMBL" id="SFCC01000005">
    <property type="protein sequence ID" value="RZQ63836.1"/>
    <property type="molecule type" value="Genomic_DNA"/>
</dbReference>
<dbReference type="InterPro" id="IPR006059">
    <property type="entry name" value="SBP"/>
</dbReference>
<dbReference type="SUPFAM" id="SSF53850">
    <property type="entry name" value="Periplasmic binding protein-like II"/>
    <property type="match status" value="1"/>
</dbReference>
<evidence type="ECO:0000256" key="1">
    <source>
        <dbReference type="ARBA" id="ARBA00008520"/>
    </source>
</evidence>
<dbReference type="OrthoDB" id="9780991at2"/>
<dbReference type="AlphaFoldDB" id="A0A4Q7JA50"/>
<comment type="caution">
    <text evidence="5">The sequence shown here is derived from an EMBL/GenBank/DDBJ whole genome shotgun (WGS) entry which is preliminary data.</text>
</comment>
<organism evidence="5 6">
    <name type="scientific">Amycolatopsis suaedae</name>
    <dbReference type="NCBI Taxonomy" id="2510978"/>
    <lineage>
        <taxon>Bacteria</taxon>
        <taxon>Bacillati</taxon>
        <taxon>Actinomycetota</taxon>
        <taxon>Actinomycetes</taxon>
        <taxon>Pseudonocardiales</taxon>
        <taxon>Pseudonocardiaceae</taxon>
        <taxon>Amycolatopsis</taxon>
    </lineage>
</organism>
<evidence type="ECO:0000256" key="4">
    <source>
        <dbReference type="SAM" id="SignalP"/>
    </source>
</evidence>
<dbReference type="PROSITE" id="PS51257">
    <property type="entry name" value="PROKAR_LIPOPROTEIN"/>
    <property type="match status" value="1"/>
</dbReference>
<dbReference type="RefSeq" id="WP_130475362.1">
    <property type="nucleotide sequence ID" value="NZ_SFCC01000005.1"/>
</dbReference>
<sequence length="460" mass="48716">MVRRATAAVLAAVFAATTLAGCGGRDDGSGKLVVWSLENLTDRVRVTEELVAEFTRRTGVEVELVAVDENQFSQMIMSAAAAGQLPDVIGALPLTATWQMAGNELLDTRATAEVLGRLDPATFTPRALELTRDGDRPLAVPSDGWAQILVYRKDLFAAAGLPPPDSYERILTAARTLHRGDVAGIAMATAANDAATGQAFEGLAVGNDCQLVDAAGGVTLDSPRCERTFDLVGQLATRFSPPGAQDIDSIRATYFAGRSAMVVWSSFLLDELAGLRSDALPSCPQCQADPLFLARNSGVVGALTGAPGSGEPAQYGELTSWTLPVGDRTAQAQQFVEFMMSEAAYPRWLGMAPEGKIPARTGTPADRELFSRTWDTLPAGVDTKRPLGEIYPPDTMRALRQGPQSFRRWGFEQEQGVLMGATLAEMPVPKAVDAMLGGTSPAEAAAEAADDVRSIQTSLG</sequence>
<evidence type="ECO:0000256" key="2">
    <source>
        <dbReference type="ARBA" id="ARBA00022448"/>
    </source>
</evidence>
<evidence type="ECO:0000313" key="6">
    <source>
        <dbReference type="Proteomes" id="UP000292003"/>
    </source>
</evidence>
<dbReference type="InterPro" id="IPR050490">
    <property type="entry name" value="Bact_solute-bd_prot1"/>
</dbReference>
<dbReference type="Proteomes" id="UP000292003">
    <property type="component" value="Unassembled WGS sequence"/>
</dbReference>
<feature type="chain" id="PRO_5039728768" evidence="4">
    <location>
        <begin position="21"/>
        <end position="460"/>
    </location>
</feature>
<feature type="signal peptide" evidence="4">
    <location>
        <begin position="1"/>
        <end position="20"/>
    </location>
</feature>
<name>A0A4Q7JA50_9PSEU</name>
<protein>
    <submittedName>
        <fullName evidence="5">Carbohydrate ABC transporter substrate-binding protein</fullName>
    </submittedName>
</protein>
<dbReference type="PANTHER" id="PTHR43649:SF34">
    <property type="entry name" value="ABC TRANSPORTER PERIPLASMIC-BINDING PROTEIN YCJN-RELATED"/>
    <property type="match status" value="1"/>
</dbReference>
<reference evidence="5 6" key="1">
    <citation type="submission" date="2019-02" db="EMBL/GenBank/DDBJ databases">
        <title>Draft genome sequence of Amycolatopsis sp. 8-3EHSu isolated from roots of Suaeda maritima.</title>
        <authorList>
            <person name="Duangmal K."/>
            <person name="Chantavorakit T."/>
        </authorList>
    </citation>
    <scope>NUCLEOTIDE SEQUENCE [LARGE SCALE GENOMIC DNA]</scope>
    <source>
        <strain evidence="5 6">8-3EHSu</strain>
    </source>
</reference>